<dbReference type="PANTHER" id="PTHR10662:SF22">
    <property type="entry name" value="NUCLEAR RNA EXPORT FACTOR 1"/>
    <property type="match status" value="1"/>
</dbReference>
<protein>
    <recommendedName>
        <fullName evidence="1">Nuclear RNA export factor Tap RNA-binding domain-containing protein</fullName>
    </recommendedName>
</protein>
<keyword evidence="3" id="KW-1185">Reference proteome</keyword>
<dbReference type="InterPro" id="IPR032675">
    <property type="entry name" value="LRR_dom_sf"/>
</dbReference>
<sequence length="487" mass="55908">MAVGFYIEDFTAAETLQRMDRTIGLPDGRKMIVIVRNGSPQCTVNEQLKERMKLAIRTVTRPQIMMAAFDVIKENIPDLEALNLNDNKLHMLDKKAPNLKILYMANNKSPYVQGCQSSIDGRIGENSMTLDIAVRMLMMQFTEMKLMLETFRNDFNRKIDTIKSELQGKVSVLQSDITTLKAEYEGKFVNQDATLGQIKHRVNRLHLNIDAFENQKELIISGVPFASDEDPDALFATICRQLECSGGEELLTSTRRIHVNRLKDGDVSPLLVEFALKTTRDRFYSTYLRRRDLKLRHLGMPSDRRVFINENLNAGAREVKKAALLLKKVVNNYRDYVHFDADALKTATISIPWRNFYAISDPNHSLEFFTEQLKIVHDTCFPLRTSSRRNASNRWFTADVQRAILERDLAYKDWRTAAPDVKDLKRHTYKTLRNRANSVIERAKKTFLGGHLDANIPSKLLWTRVKNLGVGKDKSSQPCDHDPDEVN</sequence>
<dbReference type="AlphaFoldDB" id="A0ABD1CG50"/>
<dbReference type="EMBL" id="JBEHCU010012616">
    <property type="protein sequence ID" value="KAL1375298.1"/>
    <property type="molecule type" value="Genomic_DNA"/>
</dbReference>
<dbReference type="Proteomes" id="UP001562425">
    <property type="component" value="Unassembled WGS sequence"/>
</dbReference>
<dbReference type="Gene3D" id="3.30.70.330">
    <property type="match status" value="1"/>
</dbReference>
<dbReference type="InterPro" id="IPR035979">
    <property type="entry name" value="RBD_domain_sf"/>
</dbReference>
<dbReference type="InterPro" id="IPR012677">
    <property type="entry name" value="Nucleotide-bd_a/b_plait_sf"/>
</dbReference>
<proteinExistence type="predicted"/>
<evidence type="ECO:0000313" key="2">
    <source>
        <dbReference type="EMBL" id="KAL1375298.1"/>
    </source>
</evidence>
<dbReference type="InterPro" id="IPR030217">
    <property type="entry name" value="NXF_fam"/>
</dbReference>
<comment type="caution">
    <text evidence="2">The sequence shown here is derived from an EMBL/GenBank/DDBJ whole genome shotgun (WGS) entry which is preliminary data.</text>
</comment>
<feature type="domain" description="Nuclear RNA export factor Tap RNA-binding" evidence="1">
    <location>
        <begin position="2"/>
        <end position="40"/>
    </location>
</feature>
<reference evidence="2 3" key="1">
    <citation type="submission" date="2024-05" db="EMBL/GenBank/DDBJ databases">
        <title>Culex pipiens pipiens assembly and annotation.</title>
        <authorList>
            <person name="Alout H."/>
            <person name="Durand T."/>
        </authorList>
    </citation>
    <scope>NUCLEOTIDE SEQUENCE [LARGE SCALE GENOMIC DNA]</scope>
    <source>
        <strain evidence="2">HA-2024</strain>
        <tissue evidence="2">Whole body</tissue>
    </source>
</reference>
<evidence type="ECO:0000259" key="1">
    <source>
        <dbReference type="Pfam" id="PF09162"/>
    </source>
</evidence>
<gene>
    <name evidence="2" type="ORF">pipiens_020386</name>
</gene>
<dbReference type="Pfam" id="PF09162">
    <property type="entry name" value="Tap-RNA_bind"/>
    <property type="match status" value="1"/>
</dbReference>
<feature type="non-terminal residue" evidence="2">
    <location>
        <position position="487"/>
    </location>
</feature>
<dbReference type="PANTHER" id="PTHR10662">
    <property type="entry name" value="NUCLEAR RNA EXPORT FACTOR"/>
    <property type="match status" value="1"/>
</dbReference>
<name>A0ABD1CG50_CULPP</name>
<dbReference type="InterPro" id="IPR015245">
    <property type="entry name" value="Tap_RNA-bd"/>
</dbReference>
<dbReference type="SUPFAM" id="SSF52058">
    <property type="entry name" value="L domain-like"/>
    <property type="match status" value="1"/>
</dbReference>
<dbReference type="SUPFAM" id="SSF54928">
    <property type="entry name" value="RNA-binding domain, RBD"/>
    <property type="match status" value="1"/>
</dbReference>
<accession>A0ABD1CG50</accession>
<organism evidence="2 3">
    <name type="scientific">Culex pipiens pipiens</name>
    <name type="common">Northern house mosquito</name>
    <dbReference type="NCBI Taxonomy" id="38569"/>
    <lineage>
        <taxon>Eukaryota</taxon>
        <taxon>Metazoa</taxon>
        <taxon>Ecdysozoa</taxon>
        <taxon>Arthropoda</taxon>
        <taxon>Hexapoda</taxon>
        <taxon>Insecta</taxon>
        <taxon>Pterygota</taxon>
        <taxon>Neoptera</taxon>
        <taxon>Endopterygota</taxon>
        <taxon>Diptera</taxon>
        <taxon>Nematocera</taxon>
        <taxon>Culicoidea</taxon>
        <taxon>Culicidae</taxon>
        <taxon>Culicinae</taxon>
        <taxon>Culicini</taxon>
        <taxon>Culex</taxon>
        <taxon>Culex</taxon>
    </lineage>
</organism>
<evidence type="ECO:0000313" key="3">
    <source>
        <dbReference type="Proteomes" id="UP001562425"/>
    </source>
</evidence>
<dbReference type="Gene3D" id="3.80.10.10">
    <property type="entry name" value="Ribonuclease Inhibitor"/>
    <property type="match status" value="1"/>
</dbReference>